<accession>A0A1L7XGZ5</accession>
<dbReference type="OrthoDB" id="414463at2759"/>
<dbReference type="STRING" id="576137.A0A1L7XGZ5"/>
<evidence type="ECO:0008006" key="4">
    <source>
        <dbReference type="Google" id="ProtNLM"/>
    </source>
</evidence>
<sequence>MASVGPPEPTPLPPSATTSPLSPLHAAIMNSRTTSTQEFSLGIKVCVFCGSSPGKSPLHMEAARSLAHVFHQHNVSLVYGGGTVGLMGEVARTLVGLSGPEAVHGIIPAPLVKYERGPDSKDEEVSEEGTLPEYKIYRKTTVVKDTHNRKRMMVC</sequence>
<dbReference type="PANTHER" id="PTHR31223:SF70">
    <property type="entry name" value="LOG FAMILY PROTEIN YJL055W"/>
    <property type="match status" value="1"/>
</dbReference>
<reference evidence="2 3" key="1">
    <citation type="submission" date="2016-03" db="EMBL/GenBank/DDBJ databases">
        <authorList>
            <person name="Ploux O."/>
        </authorList>
    </citation>
    <scope>NUCLEOTIDE SEQUENCE [LARGE SCALE GENOMIC DNA]</scope>
    <source>
        <strain evidence="2 3">UAMH 11012</strain>
    </source>
</reference>
<proteinExistence type="predicted"/>
<evidence type="ECO:0000313" key="3">
    <source>
        <dbReference type="Proteomes" id="UP000184330"/>
    </source>
</evidence>
<protein>
    <recommendedName>
        <fullName evidence="4">Rossmann fold nucleotide-binding protein</fullName>
    </recommendedName>
</protein>
<dbReference type="GO" id="GO:0005829">
    <property type="term" value="C:cytosol"/>
    <property type="evidence" value="ECO:0007669"/>
    <property type="project" value="TreeGrafter"/>
</dbReference>
<dbReference type="Gene3D" id="3.40.50.450">
    <property type="match status" value="1"/>
</dbReference>
<name>A0A1L7XGZ5_9HELO</name>
<dbReference type="GO" id="GO:0016799">
    <property type="term" value="F:hydrolase activity, hydrolyzing N-glycosyl compounds"/>
    <property type="evidence" value="ECO:0007669"/>
    <property type="project" value="TreeGrafter"/>
</dbReference>
<feature type="region of interest" description="Disordered" evidence="1">
    <location>
        <begin position="1"/>
        <end position="22"/>
    </location>
</feature>
<evidence type="ECO:0000256" key="1">
    <source>
        <dbReference type="SAM" id="MobiDB-lite"/>
    </source>
</evidence>
<evidence type="ECO:0000313" key="2">
    <source>
        <dbReference type="EMBL" id="CZR64278.1"/>
    </source>
</evidence>
<feature type="compositionally biased region" description="Pro residues" evidence="1">
    <location>
        <begin position="1"/>
        <end position="14"/>
    </location>
</feature>
<keyword evidence="3" id="KW-1185">Reference proteome</keyword>
<gene>
    <name evidence="2" type="ORF">PAC_14176</name>
</gene>
<dbReference type="EMBL" id="FJOG01000026">
    <property type="protein sequence ID" value="CZR64278.1"/>
    <property type="molecule type" value="Genomic_DNA"/>
</dbReference>
<dbReference type="AlphaFoldDB" id="A0A1L7XGZ5"/>
<organism evidence="2 3">
    <name type="scientific">Phialocephala subalpina</name>
    <dbReference type="NCBI Taxonomy" id="576137"/>
    <lineage>
        <taxon>Eukaryota</taxon>
        <taxon>Fungi</taxon>
        <taxon>Dikarya</taxon>
        <taxon>Ascomycota</taxon>
        <taxon>Pezizomycotina</taxon>
        <taxon>Leotiomycetes</taxon>
        <taxon>Helotiales</taxon>
        <taxon>Mollisiaceae</taxon>
        <taxon>Phialocephala</taxon>
        <taxon>Phialocephala fortinii species complex</taxon>
    </lineage>
</organism>
<dbReference type="PANTHER" id="PTHR31223">
    <property type="entry name" value="LOG FAMILY PROTEIN YJL055W"/>
    <property type="match status" value="1"/>
</dbReference>
<dbReference type="SUPFAM" id="SSF102405">
    <property type="entry name" value="MCP/YpsA-like"/>
    <property type="match status" value="1"/>
</dbReference>
<dbReference type="GO" id="GO:0009691">
    <property type="term" value="P:cytokinin biosynthetic process"/>
    <property type="evidence" value="ECO:0007669"/>
    <property type="project" value="TreeGrafter"/>
</dbReference>
<dbReference type="Proteomes" id="UP000184330">
    <property type="component" value="Unassembled WGS sequence"/>
</dbReference>